<dbReference type="InterPro" id="IPR036388">
    <property type="entry name" value="WH-like_DNA-bd_sf"/>
</dbReference>
<protein>
    <submittedName>
        <fullName evidence="2">Dissimilatory sulfite reductase D (DsrD)</fullName>
    </submittedName>
</protein>
<gene>
    <name evidence="2" type="ORF">VT98_12041</name>
</gene>
<evidence type="ECO:0000259" key="1">
    <source>
        <dbReference type="Pfam" id="PF08679"/>
    </source>
</evidence>
<dbReference type="Proteomes" id="UP000288086">
    <property type="component" value="Unassembled WGS sequence"/>
</dbReference>
<name>A0A3S3R1B2_9BACT</name>
<dbReference type="EMBL" id="MTKP01000204">
    <property type="protein sequence ID" value="RWX47767.1"/>
    <property type="molecule type" value="Genomic_DNA"/>
</dbReference>
<dbReference type="InterPro" id="IPR036390">
    <property type="entry name" value="WH_DNA-bd_sf"/>
</dbReference>
<dbReference type="Gene3D" id="1.10.10.10">
    <property type="entry name" value="Winged helix-like DNA-binding domain superfamily/Winged helix DNA-binding domain"/>
    <property type="match status" value="1"/>
</dbReference>
<dbReference type="Pfam" id="PF08679">
    <property type="entry name" value="DsrD"/>
    <property type="match status" value="1"/>
</dbReference>
<dbReference type="InterPro" id="IPR014793">
    <property type="entry name" value="DsrD"/>
</dbReference>
<dbReference type="AlphaFoldDB" id="A0A3S3R1B2"/>
<keyword evidence="3" id="KW-1185">Reference proteome</keyword>
<reference evidence="2 3" key="1">
    <citation type="submission" date="2017-01" db="EMBL/GenBank/DDBJ databases">
        <title>The cable genome- insights into the physiology and evolution of filamentous bacteria capable of sulfide oxidation via long distance electron transfer.</title>
        <authorList>
            <person name="Schreiber L."/>
            <person name="Bjerg J.T."/>
            <person name="Boggild A."/>
            <person name="Van De Vossenberg J."/>
            <person name="Meysman F."/>
            <person name="Nielsen L.P."/>
            <person name="Schramm A."/>
            <person name="Kjeldsen K.U."/>
        </authorList>
    </citation>
    <scope>NUCLEOTIDE SEQUENCE [LARGE SCALE GENOMIC DNA]</scope>
    <source>
        <strain evidence="2">A1</strain>
    </source>
</reference>
<organism evidence="2 3">
    <name type="scientific">Candidatus Electrothrix communis</name>
    <dbReference type="NCBI Taxonomy" id="1859133"/>
    <lineage>
        <taxon>Bacteria</taxon>
        <taxon>Pseudomonadati</taxon>
        <taxon>Thermodesulfobacteriota</taxon>
        <taxon>Desulfobulbia</taxon>
        <taxon>Desulfobulbales</taxon>
        <taxon>Desulfobulbaceae</taxon>
        <taxon>Candidatus Electrothrix</taxon>
    </lineage>
</organism>
<dbReference type="SUPFAM" id="SSF46785">
    <property type="entry name" value="Winged helix' DNA-binding domain"/>
    <property type="match status" value="1"/>
</dbReference>
<feature type="domain" description="Dissimilatory sulphite reductase D" evidence="1">
    <location>
        <begin position="9"/>
        <end position="69"/>
    </location>
</feature>
<evidence type="ECO:0000313" key="3">
    <source>
        <dbReference type="Proteomes" id="UP000288086"/>
    </source>
</evidence>
<comment type="caution">
    <text evidence="2">The sequence shown here is derived from an EMBL/GenBank/DDBJ whole genome shotgun (WGS) entry which is preliminary data.</text>
</comment>
<proteinExistence type="predicted"/>
<evidence type="ECO:0000313" key="2">
    <source>
        <dbReference type="EMBL" id="RWX47767.1"/>
    </source>
</evidence>
<sequence length="81" mass="9067">MVMSVEEIEAAIIEKATKSPKPQLYVKDFYKCDPDSKPRAIKNIANGLVKKGELMFWSSGSTTMYARPDRIKDEEGAEGIN</sequence>
<accession>A0A3S3R1B2</accession>